<keyword evidence="9 11" id="KW-0472">Membrane</keyword>
<feature type="transmembrane region" description="Helical" evidence="11">
    <location>
        <begin position="68"/>
        <end position="88"/>
    </location>
</feature>
<feature type="region of interest" description="Disordered" evidence="10">
    <location>
        <begin position="23"/>
        <end position="47"/>
    </location>
</feature>
<feature type="transmembrane region" description="Helical" evidence="11">
    <location>
        <begin position="210"/>
        <end position="231"/>
    </location>
</feature>
<keyword evidence="6 11" id="KW-0812">Transmembrane</keyword>
<name>A0AAD7JHC3_9AGAR</name>
<evidence type="ECO:0000256" key="1">
    <source>
        <dbReference type="ARBA" id="ARBA00002978"/>
    </source>
</evidence>
<evidence type="ECO:0000256" key="9">
    <source>
        <dbReference type="ARBA" id="ARBA00023136"/>
    </source>
</evidence>
<dbReference type="Proteomes" id="UP001215598">
    <property type="component" value="Unassembled WGS sequence"/>
</dbReference>
<feature type="domain" description="VTT" evidence="12">
    <location>
        <begin position="127"/>
        <end position="240"/>
    </location>
</feature>
<dbReference type="GO" id="GO:0000139">
    <property type="term" value="C:Golgi membrane"/>
    <property type="evidence" value="ECO:0007669"/>
    <property type="project" value="UniProtKB-SubCell"/>
</dbReference>
<dbReference type="Pfam" id="PF09335">
    <property type="entry name" value="VTT_dom"/>
    <property type="match status" value="1"/>
</dbReference>
<evidence type="ECO:0000313" key="13">
    <source>
        <dbReference type="EMBL" id="KAJ7764826.1"/>
    </source>
</evidence>
<feature type="compositionally biased region" description="Polar residues" evidence="10">
    <location>
        <begin position="24"/>
        <end position="33"/>
    </location>
</feature>
<evidence type="ECO:0000256" key="2">
    <source>
        <dbReference type="ARBA" id="ARBA00004653"/>
    </source>
</evidence>
<dbReference type="InterPro" id="IPR032816">
    <property type="entry name" value="VTT_dom"/>
</dbReference>
<feature type="transmembrane region" description="Helical" evidence="11">
    <location>
        <begin position="109"/>
        <end position="138"/>
    </location>
</feature>
<reference evidence="13" key="1">
    <citation type="submission" date="2023-03" db="EMBL/GenBank/DDBJ databases">
        <title>Massive genome expansion in bonnet fungi (Mycena s.s.) driven by repeated elements and novel gene families across ecological guilds.</title>
        <authorList>
            <consortium name="Lawrence Berkeley National Laboratory"/>
            <person name="Harder C.B."/>
            <person name="Miyauchi S."/>
            <person name="Viragh M."/>
            <person name="Kuo A."/>
            <person name="Thoen E."/>
            <person name="Andreopoulos B."/>
            <person name="Lu D."/>
            <person name="Skrede I."/>
            <person name="Drula E."/>
            <person name="Henrissat B."/>
            <person name="Morin E."/>
            <person name="Kohler A."/>
            <person name="Barry K."/>
            <person name="LaButti K."/>
            <person name="Morin E."/>
            <person name="Salamov A."/>
            <person name="Lipzen A."/>
            <person name="Mereny Z."/>
            <person name="Hegedus B."/>
            <person name="Baldrian P."/>
            <person name="Stursova M."/>
            <person name="Weitz H."/>
            <person name="Taylor A."/>
            <person name="Grigoriev I.V."/>
            <person name="Nagy L.G."/>
            <person name="Martin F."/>
            <person name="Kauserud H."/>
        </authorList>
    </citation>
    <scope>NUCLEOTIDE SEQUENCE</scope>
    <source>
        <strain evidence="13">CBHHK182m</strain>
    </source>
</reference>
<evidence type="ECO:0000256" key="3">
    <source>
        <dbReference type="ARBA" id="ARBA00008640"/>
    </source>
</evidence>
<accession>A0AAD7JHC3</accession>
<evidence type="ECO:0000256" key="4">
    <source>
        <dbReference type="ARBA" id="ARBA00013533"/>
    </source>
</evidence>
<dbReference type="PANTHER" id="PTHR47549">
    <property type="entry name" value="GOLGI APPARATUS MEMBRANE PROTEIN TVP38-RELATED"/>
    <property type="match status" value="1"/>
</dbReference>
<evidence type="ECO:0000256" key="11">
    <source>
        <dbReference type="SAM" id="Phobius"/>
    </source>
</evidence>
<comment type="similarity">
    <text evidence="3">Belongs to the TVP38/TMEM64 family.</text>
</comment>
<feature type="transmembrane region" description="Helical" evidence="11">
    <location>
        <begin position="252"/>
        <end position="272"/>
    </location>
</feature>
<evidence type="ECO:0000256" key="10">
    <source>
        <dbReference type="SAM" id="MobiDB-lite"/>
    </source>
</evidence>
<dbReference type="PANTHER" id="PTHR47549:SF2">
    <property type="entry name" value="GOLGI APPARATUS MEMBRANE PROTEIN TVP38"/>
    <property type="match status" value="1"/>
</dbReference>
<comment type="subcellular location">
    <subcellularLocation>
        <location evidence="2">Golgi apparatus membrane</location>
        <topology evidence="2">Multi-pass membrane protein</topology>
    </subcellularLocation>
</comment>
<dbReference type="InterPro" id="IPR051076">
    <property type="entry name" value="Golgi_membrane_TVP38/TMEM64"/>
</dbReference>
<keyword evidence="14" id="KW-1185">Reference proteome</keyword>
<organism evidence="13 14">
    <name type="scientific">Mycena metata</name>
    <dbReference type="NCBI Taxonomy" id="1033252"/>
    <lineage>
        <taxon>Eukaryota</taxon>
        <taxon>Fungi</taxon>
        <taxon>Dikarya</taxon>
        <taxon>Basidiomycota</taxon>
        <taxon>Agaricomycotina</taxon>
        <taxon>Agaricomycetes</taxon>
        <taxon>Agaricomycetidae</taxon>
        <taxon>Agaricales</taxon>
        <taxon>Marasmiineae</taxon>
        <taxon>Mycenaceae</taxon>
        <taxon>Mycena</taxon>
    </lineage>
</organism>
<comment type="caution">
    <text evidence="13">The sequence shown here is derived from an EMBL/GenBank/DDBJ whole genome shotgun (WGS) entry which is preliminary data.</text>
</comment>
<proteinExistence type="inferred from homology"/>
<protein>
    <recommendedName>
        <fullName evidence="4">Golgi apparatus membrane protein TVP38</fullName>
    </recommendedName>
    <alternativeName>
        <fullName evidence="5">Golgi apparatus membrane protein tvp38</fullName>
    </alternativeName>
</protein>
<dbReference type="EMBL" id="JARKIB010000027">
    <property type="protein sequence ID" value="KAJ7764826.1"/>
    <property type="molecule type" value="Genomic_DNA"/>
</dbReference>
<evidence type="ECO:0000259" key="12">
    <source>
        <dbReference type="Pfam" id="PF09335"/>
    </source>
</evidence>
<gene>
    <name evidence="13" type="ORF">B0H16DRAFT_1413655</name>
</gene>
<keyword evidence="8" id="KW-0333">Golgi apparatus</keyword>
<sequence>MSTHLAMPQPTYASTPEVVGLYPPSNQDSSSKANELMARSMSRTPSPTLSEMDLLNGVKKKRTWQEMIRTYAIIAVVVAVVVLIEVYHKKIINALTPVTRWLQGTKAGWLIPIVVLIAMSFPPLFGHEIVGILCGLVWGLGEGFGIVAAGTILGEICTFYVFRLCLGRRAKKWEFTKIGYGTLSYIIRDGGLLIPIVVRYSSLPSHFTTAIFATCGMPFWIFLVAAIVSLPKQLALAYVGVALGQNSKTSNTVQRIVIAVTGVITVLAMVYIRRKMIQAQPAVIYARRKARQAKLQGTVV</sequence>
<evidence type="ECO:0000256" key="7">
    <source>
        <dbReference type="ARBA" id="ARBA00022989"/>
    </source>
</evidence>
<dbReference type="AlphaFoldDB" id="A0AAD7JHC3"/>
<evidence type="ECO:0000256" key="5">
    <source>
        <dbReference type="ARBA" id="ARBA00020673"/>
    </source>
</evidence>
<evidence type="ECO:0000313" key="14">
    <source>
        <dbReference type="Proteomes" id="UP001215598"/>
    </source>
</evidence>
<evidence type="ECO:0000256" key="6">
    <source>
        <dbReference type="ARBA" id="ARBA00022692"/>
    </source>
</evidence>
<evidence type="ECO:0000256" key="8">
    <source>
        <dbReference type="ARBA" id="ARBA00023034"/>
    </source>
</evidence>
<keyword evidence="7 11" id="KW-1133">Transmembrane helix</keyword>
<feature type="transmembrane region" description="Helical" evidence="11">
    <location>
        <begin position="144"/>
        <end position="166"/>
    </location>
</feature>
<comment type="function">
    <text evidence="1">Golgi membrane protein involved in vesicular trafficking and spindle migration.</text>
</comment>